<dbReference type="Proteomes" id="UP000492821">
    <property type="component" value="Unassembled WGS sequence"/>
</dbReference>
<keyword evidence="2" id="KW-1185">Reference proteome</keyword>
<dbReference type="AlphaFoldDB" id="A0A7E4V481"/>
<proteinExistence type="predicted"/>
<sequence length="254" mass="27303">MQFQRESPLFTAHCTINCIAKSTKSVTTCQKFEISDKMSFHGKRKANEKVKPQSPPAPEDYVGVPSTSSSYLPKGPVGRHQLPPEDLIPPPIVNVNVSTSPATAVMTRPFTGPHVVTSLHSTIPSRSASSATSRSMAPAARRTPTIVNVKPTGMCTSSPSPPISVTVPPAIVPTKSGVINGGNGPIIGVTTVPKSPVRAQSFAAQVSYKAALTTHYVTLLIAKYAFYMFPRPSSKRRFFPYSSRSNLLQITIRI</sequence>
<feature type="compositionally biased region" description="Basic and acidic residues" evidence="1">
    <location>
        <begin position="40"/>
        <end position="51"/>
    </location>
</feature>
<organism evidence="2 3">
    <name type="scientific">Panagrellus redivivus</name>
    <name type="common">Microworm</name>
    <dbReference type="NCBI Taxonomy" id="6233"/>
    <lineage>
        <taxon>Eukaryota</taxon>
        <taxon>Metazoa</taxon>
        <taxon>Ecdysozoa</taxon>
        <taxon>Nematoda</taxon>
        <taxon>Chromadorea</taxon>
        <taxon>Rhabditida</taxon>
        <taxon>Tylenchina</taxon>
        <taxon>Panagrolaimomorpha</taxon>
        <taxon>Panagrolaimoidea</taxon>
        <taxon>Panagrolaimidae</taxon>
        <taxon>Panagrellus</taxon>
    </lineage>
</organism>
<evidence type="ECO:0000313" key="2">
    <source>
        <dbReference type="Proteomes" id="UP000492821"/>
    </source>
</evidence>
<accession>A0A7E4V481</accession>
<evidence type="ECO:0000256" key="1">
    <source>
        <dbReference type="SAM" id="MobiDB-lite"/>
    </source>
</evidence>
<feature type="region of interest" description="Disordered" evidence="1">
    <location>
        <begin position="121"/>
        <end position="140"/>
    </location>
</feature>
<evidence type="ECO:0000313" key="3">
    <source>
        <dbReference type="WBParaSite" id="Pan_g16308.t1"/>
    </source>
</evidence>
<feature type="region of interest" description="Disordered" evidence="1">
    <location>
        <begin position="40"/>
        <end position="86"/>
    </location>
</feature>
<dbReference type="WBParaSite" id="Pan_g16308.t1">
    <property type="protein sequence ID" value="Pan_g16308.t1"/>
    <property type="gene ID" value="Pan_g16308"/>
</dbReference>
<reference evidence="3" key="2">
    <citation type="submission" date="2020-10" db="UniProtKB">
        <authorList>
            <consortium name="WormBaseParasite"/>
        </authorList>
    </citation>
    <scope>IDENTIFICATION</scope>
</reference>
<reference evidence="2" key="1">
    <citation type="journal article" date="2013" name="Genetics">
        <title>The draft genome and transcriptome of Panagrellus redivivus are shaped by the harsh demands of a free-living lifestyle.</title>
        <authorList>
            <person name="Srinivasan J."/>
            <person name="Dillman A.R."/>
            <person name="Macchietto M.G."/>
            <person name="Heikkinen L."/>
            <person name="Lakso M."/>
            <person name="Fracchia K.M."/>
            <person name="Antoshechkin I."/>
            <person name="Mortazavi A."/>
            <person name="Wong G."/>
            <person name="Sternberg P.W."/>
        </authorList>
    </citation>
    <scope>NUCLEOTIDE SEQUENCE [LARGE SCALE GENOMIC DNA]</scope>
    <source>
        <strain evidence="2">MT8872</strain>
    </source>
</reference>
<protein>
    <submittedName>
        <fullName evidence="3">Neogenin_C domain-containing protein</fullName>
    </submittedName>
</protein>
<name>A0A7E4V481_PANRE</name>